<keyword evidence="1" id="KW-0472">Membrane</keyword>
<dbReference type="InterPro" id="IPR017438">
    <property type="entry name" value="ATP-NAD_kinase_N"/>
</dbReference>
<keyword evidence="4" id="KW-1185">Reference proteome</keyword>
<feature type="transmembrane region" description="Helical" evidence="1">
    <location>
        <begin position="50"/>
        <end position="69"/>
    </location>
</feature>
<dbReference type="InterPro" id="IPR001206">
    <property type="entry name" value="Diacylglycerol_kinase_cat_dom"/>
</dbReference>
<dbReference type="PROSITE" id="PS50146">
    <property type="entry name" value="DAGK"/>
    <property type="match status" value="1"/>
</dbReference>
<dbReference type="InterPro" id="IPR016064">
    <property type="entry name" value="NAD/diacylglycerol_kinase_sf"/>
</dbReference>
<organism evidence="3 4">
    <name type="scientific">Rhodococcus olei</name>
    <dbReference type="NCBI Taxonomy" id="2161675"/>
    <lineage>
        <taxon>Bacteria</taxon>
        <taxon>Bacillati</taxon>
        <taxon>Actinomycetota</taxon>
        <taxon>Actinomycetes</taxon>
        <taxon>Mycobacteriales</taxon>
        <taxon>Nocardiaceae</taxon>
        <taxon>Rhodococcus</taxon>
    </lineage>
</organism>
<feature type="transmembrane region" description="Helical" evidence="1">
    <location>
        <begin position="99"/>
        <end position="116"/>
    </location>
</feature>
<dbReference type="SUPFAM" id="SSF111331">
    <property type="entry name" value="NAD kinase/diacylglycerol kinase-like"/>
    <property type="match status" value="1"/>
</dbReference>
<name>A0ABP8P0U0_9NOCA</name>
<evidence type="ECO:0000313" key="4">
    <source>
        <dbReference type="Proteomes" id="UP001501183"/>
    </source>
</evidence>
<dbReference type="EMBL" id="BAABFB010000030">
    <property type="protein sequence ID" value="GAA4477548.1"/>
    <property type="molecule type" value="Genomic_DNA"/>
</dbReference>
<protein>
    <recommendedName>
        <fullName evidence="2">DAGKc domain-containing protein</fullName>
    </recommendedName>
</protein>
<feature type="transmembrane region" description="Helical" evidence="1">
    <location>
        <begin position="76"/>
        <end position="93"/>
    </location>
</feature>
<reference evidence="4" key="1">
    <citation type="journal article" date="2019" name="Int. J. Syst. Evol. Microbiol.">
        <title>The Global Catalogue of Microorganisms (GCM) 10K type strain sequencing project: providing services to taxonomists for standard genome sequencing and annotation.</title>
        <authorList>
            <consortium name="The Broad Institute Genomics Platform"/>
            <consortium name="The Broad Institute Genome Sequencing Center for Infectious Disease"/>
            <person name="Wu L."/>
            <person name="Ma J."/>
        </authorList>
    </citation>
    <scope>NUCLEOTIDE SEQUENCE [LARGE SCALE GENOMIC DNA]</scope>
    <source>
        <strain evidence="4">JCM 32206</strain>
    </source>
</reference>
<dbReference type="Gene3D" id="2.60.200.40">
    <property type="match status" value="1"/>
</dbReference>
<comment type="caution">
    <text evidence="3">The sequence shown here is derived from an EMBL/GenBank/DDBJ whole genome shotgun (WGS) entry which is preliminary data.</text>
</comment>
<proteinExistence type="predicted"/>
<dbReference type="Proteomes" id="UP001501183">
    <property type="component" value="Unassembled WGS sequence"/>
</dbReference>
<gene>
    <name evidence="3" type="ORF">GCM10023094_19980</name>
</gene>
<evidence type="ECO:0000313" key="3">
    <source>
        <dbReference type="EMBL" id="GAA4477548.1"/>
    </source>
</evidence>
<sequence length="449" mass="47005">MRDNRRVSTVMVDDVSGSRRWWARAAFAAVIVAVLLPIVVAGLFGTLTLLASAIGAAVVTAATVYWFVAGRGAVRWISLALALLTPIAVLVLFVSQNMLWVAVVTCVLAAVAVACGRRALDDGTGSGAPVAEAAAPPPRQPFLVMNPHSGGGTVVKHDLVRRAEELGAEVALLEGPEVVDVTELARQAVARGADLLGVAGGDGTQALVAAVAAEHDLPFLVISAGTRNHFALDLGLDRDDPVAGLEALRDGVEVRVDLGMLGDRAFVNNASFGVYAEIVQSPAYRDDKTGTVLRMLPDLLGEGGGPRLVVRAGNVRVEAPQAVLISNGPYRTNDLAGLGRRAGLDRGVLGVVTVSVASARQAVGLLGRVHERGMTQQTVTEAVVDADVDEIPVGVDGESLTVRTPVRCTVTPGALRVRVPRNRPGVRPPKVTLDWVRLRALAWGRTPGR</sequence>
<dbReference type="RefSeq" id="WP_345344252.1">
    <property type="nucleotide sequence ID" value="NZ_BAABFB010000030.1"/>
</dbReference>
<keyword evidence="1" id="KW-0812">Transmembrane</keyword>
<evidence type="ECO:0000259" key="2">
    <source>
        <dbReference type="PROSITE" id="PS50146"/>
    </source>
</evidence>
<dbReference type="Pfam" id="PF00781">
    <property type="entry name" value="DAGK_cat"/>
    <property type="match status" value="1"/>
</dbReference>
<feature type="domain" description="DAGKc" evidence="2">
    <location>
        <begin position="136"/>
        <end position="265"/>
    </location>
</feature>
<dbReference type="Gene3D" id="3.40.50.10330">
    <property type="entry name" value="Probable inorganic polyphosphate/atp-NAD kinase, domain 1"/>
    <property type="match status" value="1"/>
</dbReference>
<accession>A0ABP8P0U0</accession>
<feature type="transmembrane region" description="Helical" evidence="1">
    <location>
        <begin position="21"/>
        <end position="44"/>
    </location>
</feature>
<keyword evidence="1" id="KW-1133">Transmembrane helix</keyword>
<evidence type="ECO:0000256" key="1">
    <source>
        <dbReference type="SAM" id="Phobius"/>
    </source>
</evidence>